<keyword evidence="1" id="KW-0472">Membrane</keyword>
<sequence>MSTVLDNRRYRYGLRIFTDVARSSRYWILGALFLCTAATAVTAQIWPGADFSIWGVAVSILQWFPAALGGVYLFTMLPIMISLGLTRREFTVAFAVFGILAALASALIAIAGALAEHAVLELVAEPLNTWGGDFAAGARYLMIAPIYTLGGMAVSALTIRIGNGSALLAAPLVLAALIYAGTLMIEFFEVTVNAHDWTFAAWIGSGLVALAALAAVYTLSLRSVPIRPKRA</sequence>
<keyword evidence="1" id="KW-0812">Transmembrane</keyword>
<dbReference type="OrthoDB" id="5195398at2"/>
<evidence type="ECO:0000313" key="3">
    <source>
        <dbReference type="Proteomes" id="UP000308760"/>
    </source>
</evidence>
<comment type="caution">
    <text evidence="2">The sequence shown here is derived from an EMBL/GenBank/DDBJ whole genome shotgun (WGS) entry which is preliminary data.</text>
</comment>
<dbReference type="AlphaFoldDB" id="A0A4S8Q355"/>
<feature type="transmembrane region" description="Helical" evidence="1">
    <location>
        <begin position="92"/>
        <end position="120"/>
    </location>
</feature>
<feature type="transmembrane region" description="Helical" evidence="1">
    <location>
        <begin position="26"/>
        <end position="46"/>
    </location>
</feature>
<feature type="transmembrane region" description="Helical" evidence="1">
    <location>
        <begin position="52"/>
        <end position="80"/>
    </location>
</feature>
<name>A0A4S8Q355_9ACTN</name>
<keyword evidence="1" id="KW-1133">Transmembrane helix</keyword>
<gene>
    <name evidence="2" type="ORF">FAB82_18490</name>
</gene>
<dbReference type="Proteomes" id="UP000308760">
    <property type="component" value="Unassembled WGS sequence"/>
</dbReference>
<organism evidence="2 3">
    <name type="scientific">Glycomyces buryatensis</name>
    <dbReference type="NCBI Taxonomy" id="2570927"/>
    <lineage>
        <taxon>Bacteria</taxon>
        <taxon>Bacillati</taxon>
        <taxon>Actinomycetota</taxon>
        <taxon>Actinomycetes</taxon>
        <taxon>Glycomycetales</taxon>
        <taxon>Glycomycetaceae</taxon>
        <taxon>Glycomyces</taxon>
    </lineage>
</organism>
<dbReference type="RefSeq" id="WP_136536023.1">
    <property type="nucleotide sequence ID" value="NZ_STGY01000067.1"/>
</dbReference>
<reference evidence="2 3" key="2">
    <citation type="submission" date="2019-05" db="EMBL/GenBank/DDBJ databases">
        <title>Glycomyces buryatensis sp. nov.</title>
        <authorList>
            <person name="Nikitina E."/>
        </authorList>
    </citation>
    <scope>NUCLEOTIDE SEQUENCE [LARGE SCALE GENOMIC DNA]</scope>
    <source>
        <strain evidence="2 3">18</strain>
    </source>
</reference>
<reference evidence="3" key="1">
    <citation type="submission" date="2019-04" db="EMBL/GenBank/DDBJ databases">
        <title>Nocardioides xinjiangensis sp. nov.</title>
        <authorList>
            <person name="Liu S."/>
        </authorList>
    </citation>
    <scope>NUCLEOTIDE SEQUENCE [LARGE SCALE GENOMIC DNA]</scope>
    <source>
        <strain evidence="3">18</strain>
    </source>
</reference>
<evidence type="ECO:0000256" key="1">
    <source>
        <dbReference type="SAM" id="Phobius"/>
    </source>
</evidence>
<protein>
    <submittedName>
        <fullName evidence="2">Uncharacterized protein</fullName>
    </submittedName>
</protein>
<feature type="transmembrane region" description="Helical" evidence="1">
    <location>
        <begin position="166"/>
        <end position="185"/>
    </location>
</feature>
<dbReference type="EMBL" id="STGY01000067">
    <property type="protein sequence ID" value="THV38440.1"/>
    <property type="molecule type" value="Genomic_DNA"/>
</dbReference>
<feature type="transmembrane region" description="Helical" evidence="1">
    <location>
        <begin position="197"/>
        <end position="220"/>
    </location>
</feature>
<keyword evidence="3" id="KW-1185">Reference proteome</keyword>
<evidence type="ECO:0000313" key="2">
    <source>
        <dbReference type="EMBL" id="THV38440.1"/>
    </source>
</evidence>
<feature type="transmembrane region" description="Helical" evidence="1">
    <location>
        <begin position="140"/>
        <end position="159"/>
    </location>
</feature>
<proteinExistence type="predicted"/>
<accession>A0A4S8Q355</accession>